<dbReference type="OrthoDB" id="9785953at2"/>
<dbReference type="Proteomes" id="UP000054859">
    <property type="component" value="Unassembled WGS sequence"/>
</dbReference>
<dbReference type="NCBIfam" id="NF006378">
    <property type="entry name" value="PRK08617.1"/>
    <property type="match status" value="1"/>
</dbReference>
<evidence type="ECO:0000256" key="3">
    <source>
        <dbReference type="RuleBase" id="RU362132"/>
    </source>
</evidence>
<dbReference type="InterPro" id="IPR011766">
    <property type="entry name" value="TPP_enzyme_TPP-bd"/>
</dbReference>
<dbReference type="EMBL" id="LR134418">
    <property type="protein sequence ID" value="VEH84767.1"/>
    <property type="molecule type" value="Genomic_DNA"/>
</dbReference>
<feature type="domain" description="Thiamine pyrophosphate enzyme central" evidence="4">
    <location>
        <begin position="190"/>
        <end position="325"/>
    </location>
</feature>
<evidence type="ECO:0000313" key="9">
    <source>
        <dbReference type="Proteomes" id="UP000054859"/>
    </source>
</evidence>
<keyword evidence="9" id="KW-1185">Reference proteome</keyword>
<dbReference type="RefSeq" id="WP_058461176.1">
    <property type="nucleotide sequence ID" value="NZ_CAAAHS010000003.1"/>
</dbReference>
<protein>
    <submittedName>
        <fullName evidence="7">Acetolactate synthase</fullName>
        <ecNumber evidence="7">2.2.1.6</ecNumber>
    </submittedName>
</protein>
<feature type="domain" description="Thiamine pyrophosphate enzyme TPP-binding" evidence="5">
    <location>
        <begin position="385"/>
        <end position="531"/>
    </location>
</feature>
<dbReference type="Gene3D" id="3.40.50.970">
    <property type="match status" value="2"/>
</dbReference>
<evidence type="ECO:0000259" key="5">
    <source>
        <dbReference type="Pfam" id="PF02775"/>
    </source>
</evidence>
<dbReference type="InterPro" id="IPR029061">
    <property type="entry name" value="THDP-binding"/>
</dbReference>
<dbReference type="InterPro" id="IPR012000">
    <property type="entry name" value="Thiamin_PyroP_enz_cen_dom"/>
</dbReference>
<dbReference type="AlphaFoldDB" id="A0A0W0R2W2"/>
<dbReference type="STRING" id="45056.Lade_0069"/>
<proteinExistence type="inferred from homology"/>
<geneLocation type="plasmid" evidence="8 10">
    <name>9</name>
</geneLocation>
<feature type="domain" description="Thiamine pyrophosphate enzyme N-terminal TPP-binding" evidence="6">
    <location>
        <begin position="5"/>
        <end position="113"/>
    </location>
</feature>
<keyword evidence="2 3" id="KW-0786">Thiamine pyrophosphate</keyword>
<evidence type="ECO:0000313" key="8">
    <source>
        <dbReference type="EMBL" id="VEH84767.1"/>
    </source>
</evidence>
<dbReference type="GO" id="GO:0050660">
    <property type="term" value="F:flavin adenine dinucleotide binding"/>
    <property type="evidence" value="ECO:0007669"/>
    <property type="project" value="TreeGrafter"/>
</dbReference>
<dbReference type="GO" id="GO:0003984">
    <property type="term" value="F:acetolactate synthase activity"/>
    <property type="evidence" value="ECO:0007669"/>
    <property type="project" value="UniProtKB-EC"/>
</dbReference>
<evidence type="ECO:0000313" key="7">
    <source>
        <dbReference type="EMBL" id="KTC65411.1"/>
    </source>
</evidence>
<dbReference type="PANTHER" id="PTHR18968:SF129">
    <property type="entry name" value="ACETOLACTATE SYNTHASE"/>
    <property type="match status" value="1"/>
</dbReference>
<dbReference type="NCBIfam" id="NF006187">
    <property type="entry name" value="PRK08322.1"/>
    <property type="match status" value="1"/>
</dbReference>
<dbReference type="GO" id="GO:0005948">
    <property type="term" value="C:acetolactate synthase complex"/>
    <property type="evidence" value="ECO:0007669"/>
    <property type="project" value="TreeGrafter"/>
</dbReference>
<dbReference type="KEGG" id="ladl:NCTC12735_00386"/>
<evidence type="ECO:0000256" key="2">
    <source>
        <dbReference type="ARBA" id="ARBA00023052"/>
    </source>
</evidence>
<dbReference type="GO" id="GO:0009099">
    <property type="term" value="P:L-valine biosynthetic process"/>
    <property type="evidence" value="ECO:0007669"/>
    <property type="project" value="TreeGrafter"/>
</dbReference>
<dbReference type="GO" id="GO:0000287">
    <property type="term" value="F:magnesium ion binding"/>
    <property type="evidence" value="ECO:0007669"/>
    <property type="project" value="InterPro"/>
</dbReference>
<dbReference type="InterPro" id="IPR045229">
    <property type="entry name" value="TPP_enz"/>
</dbReference>
<dbReference type="InterPro" id="IPR029035">
    <property type="entry name" value="DHS-like_NAD/FAD-binding_dom"/>
</dbReference>
<organism evidence="7 9">
    <name type="scientific">Legionella adelaidensis</name>
    <dbReference type="NCBI Taxonomy" id="45056"/>
    <lineage>
        <taxon>Bacteria</taxon>
        <taxon>Pseudomonadati</taxon>
        <taxon>Pseudomonadota</taxon>
        <taxon>Gammaproteobacteria</taxon>
        <taxon>Legionellales</taxon>
        <taxon>Legionellaceae</taxon>
        <taxon>Legionella</taxon>
    </lineage>
</organism>
<dbReference type="EC" id="2.2.1.6" evidence="7"/>
<dbReference type="InterPro" id="IPR012782">
    <property type="entry name" value="Acetolactate_synth_catblc"/>
</dbReference>
<dbReference type="PATRIC" id="fig|45056.6.peg.72"/>
<dbReference type="Proteomes" id="UP000281170">
    <property type="component" value="Plasmid 9"/>
</dbReference>
<evidence type="ECO:0000259" key="6">
    <source>
        <dbReference type="Pfam" id="PF02776"/>
    </source>
</evidence>
<dbReference type="FunFam" id="3.40.50.970:FF:000007">
    <property type="entry name" value="Acetolactate synthase"/>
    <property type="match status" value="1"/>
</dbReference>
<keyword evidence="8" id="KW-0614">Plasmid</keyword>
<evidence type="ECO:0000259" key="4">
    <source>
        <dbReference type="Pfam" id="PF00205"/>
    </source>
</evidence>
<gene>
    <name evidence="7" type="primary">budB</name>
    <name evidence="7" type="ORF">Lade_0069</name>
    <name evidence="8" type="ORF">NCTC12735_00386</name>
</gene>
<dbReference type="PANTHER" id="PTHR18968">
    <property type="entry name" value="THIAMINE PYROPHOSPHATE ENZYMES"/>
    <property type="match status" value="1"/>
</dbReference>
<dbReference type="PROSITE" id="PS00187">
    <property type="entry name" value="TPP_ENZYMES"/>
    <property type="match status" value="1"/>
</dbReference>
<dbReference type="Pfam" id="PF02776">
    <property type="entry name" value="TPP_enzyme_N"/>
    <property type="match status" value="1"/>
</dbReference>
<dbReference type="Pfam" id="PF00205">
    <property type="entry name" value="TPP_enzyme_M"/>
    <property type="match status" value="1"/>
</dbReference>
<keyword evidence="7" id="KW-0808">Transferase</keyword>
<dbReference type="SUPFAM" id="SSF52518">
    <property type="entry name" value="Thiamin diphosphate-binding fold (THDP-binding)"/>
    <property type="match status" value="2"/>
</dbReference>
<dbReference type="InterPro" id="IPR012001">
    <property type="entry name" value="Thiamin_PyroP_enz_TPP-bd_dom"/>
</dbReference>
<name>A0A0W0R2W2_9GAMM</name>
<dbReference type="GO" id="GO:0009097">
    <property type="term" value="P:isoleucine biosynthetic process"/>
    <property type="evidence" value="ECO:0007669"/>
    <property type="project" value="TreeGrafter"/>
</dbReference>
<dbReference type="GO" id="GO:0034077">
    <property type="term" value="P:butanediol metabolic process"/>
    <property type="evidence" value="ECO:0007669"/>
    <property type="project" value="InterPro"/>
</dbReference>
<reference evidence="7 9" key="1">
    <citation type="submission" date="2015-11" db="EMBL/GenBank/DDBJ databases">
        <title>Identification of large and diverse effector repertoires of 38 Legionella species.</title>
        <authorList>
            <person name="Burstein D."/>
            <person name="Amaro F."/>
            <person name="Zusman T."/>
            <person name="Lifshitz Z."/>
            <person name="Cohen O."/>
            <person name="Gilbert J.A."/>
            <person name="Pupko T."/>
            <person name="Shuman H.A."/>
            <person name="Segal G."/>
        </authorList>
    </citation>
    <scope>NUCLEOTIDE SEQUENCE [LARGE SCALE GENOMIC DNA]</scope>
    <source>
        <strain evidence="7 9">1762-AUS-E</strain>
    </source>
</reference>
<evidence type="ECO:0000313" key="10">
    <source>
        <dbReference type="Proteomes" id="UP000281170"/>
    </source>
</evidence>
<dbReference type="EMBL" id="LNKA01000001">
    <property type="protein sequence ID" value="KTC65411.1"/>
    <property type="molecule type" value="Genomic_DNA"/>
</dbReference>
<comment type="similarity">
    <text evidence="1 3">Belongs to the TPP enzyme family.</text>
</comment>
<dbReference type="InterPro" id="IPR000399">
    <property type="entry name" value="TPP-bd_CS"/>
</dbReference>
<evidence type="ECO:0000256" key="1">
    <source>
        <dbReference type="ARBA" id="ARBA00007812"/>
    </source>
</evidence>
<dbReference type="CDD" id="cd07035">
    <property type="entry name" value="TPP_PYR_POX_like"/>
    <property type="match status" value="1"/>
</dbReference>
<dbReference type="GO" id="GO:0030976">
    <property type="term" value="F:thiamine pyrophosphate binding"/>
    <property type="evidence" value="ECO:0007669"/>
    <property type="project" value="InterPro"/>
</dbReference>
<reference evidence="8 10" key="2">
    <citation type="submission" date="2018-12" db="EMBL/GenBank/DDBJ databases">
        <authorList>
            <consortium name="Pathogen Informatics"/>
        </authorList>
    </citation>
    <scope>NUCLEOTIDE SEQUENCE [LARGE SCALE GENOMIC DNA]</scope>
    <source>
        <strain evidence="8 10">NCTC12735</strain>
        <plasmid evidence="10">9</plasmid>
    </source>
</reference>
<dbReference type="Gene3D" id="3.40.50.1220">
    <property type="entry name" value="TPP-binding domain"/>
    <property type="match status" value="1"/>
</dbReference>
<dbReference type="NCBIfam" id="TIGR02418">
    <property type="entry name" value="acolac_catab"/>
    <property type="match status" value="1"/>
</dbReference>
<dbReference type="Pfam" id="PF02775">
    <property type="entry name" value="TPP_enzyme_C"/>
    <property type="match status" value="1"/>
</dbReference>
<sequence>MSKRNGGQLLVQCLEEQGVEYIFGIPGAKIDIVFDALLDSTIKLILCRHEQNAAFMAAAYGRITGKPGVVLVTSGPGVGNLVTGLLTATTEGDPVVAIGGNVPLAMSLKQSHQVTNNVKLMEAVTKSSVEIRAVDSIPEVIENAFRTALRPTCGASFISLPQDISMAITNVKPIPRLLQPYYGEAPVKAIEKAAEIINQAKQPVILLGLEASRAENTKAIRQLIKRIFIPVAGTFQAAGVLPRDDIELFIGRVGLFKNQPGDQILDLADVILTIGFNPVEYDPEIWNAKDNKVIIHLDYHSCNIHSTYHPQIELLGDIATNISQLGELLKPRQLEQQNKNILKVRENLKNKIDSGQRFNGAPIHPLRFIYELKQAIDEETTICCDIGSVYMWMARYFYSHRPHQLLFSNGQQTLGVALPWAIACNFARPKTKIVSISGDGGFLFSAMELETAVREKAQFVHFIWRDGTYNMVLEQEVMKYKRKSGVDFGTINIPAFAEAFGAIGWEMKDPGQFQAMYKEAMQTKKPVLIDVPIDYSDNKELFKTIDPHAGH</sequence>
<accession>A0A0W0R2W2</accession>
<dbReference type="SUPFAM" id="SSF52467">
    <property type="entry name" value="DHS-like NAD/FAD-binding domain"/>
    <property type="match status" value="1"/>
</dbReference>